<feature type="domain" description="HYR" evidence="3">
    <location>
        <begin position="1563"/>
        <end position="1645"/>
    </location>
</feature>
<evidence type="ECO:0000313" key="5">
    <source>
        <dbReference type="Proteomes" id="UP000223913"/>
    </source>
</evidence>
<dbReference type="NCBIfam" id="TIGR04183">
    <property type="entry name" value="Por_Secre_tail"/>
    <property type="match status" value="1"/>
</dbReference>
<evidence type="ECO:0000256" key="2">
    <source>
        <dbReference type="SAM" id="MobiDB-lite"/>
    </source>
</evidence>
<dbReference type="InterPro" id="IPR026444">
    <property type="entry name" value="Secre_tail"/>
</dbReference>
<dbReference type="EMBL" id="PDUD01000027">
    <property type="protein sequence ID" value="PHN04101.1"/>
    <property type="molecule type" value="Genomic_DNA"/>
</dbReference>
<dbReference type="GO" id="GO:0005509">
    <property type="term" value="F:calcium ion binding"/>
    <property type="evidence" value="ECO:0007669"/>
    <property type="project" value="InterPro"/>
</dbReference>
<dbReference type="PANTHER" id="PTHR24273:SF32">
    <property type="entry name" value="HYALIN"/>
    <property type="match status" value="1"/>
</dbReference>
<dbReference type="Gene3D" id="4.10.1080.10">
    <property type="entry name" value="TSP type-3 repeat"/>
    <property type="match status" value="1"/>
</dbReference>
<keyword evidence="1" id="KW-0677">Repeat</keyword>
<evidence type="ECO:0000313" key="4">
    <source>
        <dbReference type="EMBL" id="PHN04101.1"/>
    </source>
</evidence>
<dbReference type="Proteomes" id="UP000223913">
    <property type="component" value="Unassembled WGS sequence"/>
</dbReference>
<comment type="caution">
    <text evidence="4">The sequence shown here is derived from an EMBL/GenBank/DDBJ whole genome shotgun (WGS) entry which is preliminary data.</text>
</comment>
<feature type="region of interest" description="Disordered" evidence="2">
    <location>
        <begin position="193"/>
        <end position="255"/>
    </location>
</feature>
<organism evidence="4 5">
    <name type="scientific">Flavilitoribacter nigricans (strain ATCC 23147 / DSM 23189 / NBRC 102662 / NCIMB 1420 / SS-2)</name>
    <name type="common">Lewinella nigricans</name>
    <dbReference type="NCBI Taxonomy" id="1122177"/>
    <lineage>
        <taxon>Bacteria</taxon>
        <taxon>Pseudomonadati</taxon>
        <taxon>Bacteroidota</taxon>
        <taxon>Saprospiria</taxon>
        <taxon>Saprospirales</taxon>
        <taxon>Lewinellaceae</taxon>
        <taxon>Flavilitoribacter</taxon>
    </lineage>
</organism>
<keyword evidence="5" id="KW-1185">Reference proteome</keyword>
<dbReference type="RefSeq" id="WP_099152487.1">
    <property type="nucleotide sequence ID" value="NZ_PDUD01000027.1"/>
</dbReference>
<sequence length="1947" mass="204301">MNVCTTLTLWLLFLLPTIGGAQSYLEINPDYEQVGANGSYQDFQIPDDPTLERLEFILKGGDGGRYRKDNGNCVADGGEGARISMTFRIGEGRNDLHPGGTIRFIIGKHGGNVSPSTNDDDIAAGSGGGGGGTAVLYLNPDVVAPDNIPATNLSEQTTDWVILAVAGGGGGAYGYIDTYFGFPCETRAGTGGQTGLDGSGGGGGNNVGGENGEGGQTGDNFYNGGAGGGYLTNGDPGSVEYPERNGKKGGITGGNGGGNGGFGYGGGGAGRSTQNGGGGGGGGFSGGGGGNNAGSSSYANNGGGGGSFITEAYVLNTARREYLGNTGNPQDGYIEYGFRSNGSVARCKDRTIDLEDGSLTIVPSDVDDFSTVPSGPRSLSFVTNLSGQETLAPSLDYDCSNIGENIGTLQVMDEDGNTDRCTFTVTVMDPPTAICKQPLNGALLLTVSQDQPVSLTVADVEQNTFDYCGTIVDKYLEQEEFTCADVGLVSQARLFVVDNDGHIGSCTMNIAFVEPNPQVICPPDVTVDAFDNQCRAFVSGLAPGYIDAPCDLSNYQTPVYTSTITPESAPDTDPVWDRSSSGGINGAVFPVGTSTLRYELLRNGNLISDCTTTIIVEDNSGPNLVCPDDIIVALGAEECDVQITQDLSPTTLNDNCGGTVLTWYGTHTGSPVPINTDLGSGVGSIPAPTLDPGVATYWYEARDDVGNISTCSFSITVNGETELSAICQSLPVEAVLDENGLAMLNPEMLDNGSFDACGPVSLSLSQSSFDCSDIGDNFVQLIVTNSDGRTDNCTALVRVIDDQTAVLTCPAARTANTDPGNCSATISEGLAATFTDNCAYAALGHAVYPTGETPSGNTPGQLSEVILEPGIYTLAYTAYDRNAQPYSCTTQITVLDAEAPTARCKEQPTVIYLDEDGRASITPELLDNGSYDNCSAVSLSLDKTDFDCEDLNKSFFLILTVTDADDNSATCFANVSVGDMIPPEVVCLDLSVSLDAEGAVAFDPNTLFVEATDNCEVTVQNVYEPLTFTCADIGIHEYLFDRRDAAGNASSCIGKVTVLDQEAPVVNCLDLMVSLEATGAVVFDPNTLLVEASDNCDLQESEPYSLVTFTCQELGSYEYTFIRRDLSGNEGRCTGTVTIVDDAAPVIRTRDITVYLDENGQVSITPDQVDGGSSDNCSLSLTVSPNQFDCSQTGLREVLLTGVDGSGNSASYPAAVTVVDGITPEITCPEDIVVATDPGVCLATITEGLVPSYSDNCGIQFFATRILEYTAGGIQVGVVDELDYFPSELTLESGYYRIAFAVSDGSEEEPVAICNMNITVEDREAPNVQCQDLTIYLNEAGVVVFDPNTLFVGASDNCGLEESTPLAPVTFSCQDLGRQDFYFIRRDPNDNTAACTGYVTVADALPPVLETRNITVYLDENGQVSLTPDQVDDGSEDNCSLSLSLSPNEFDCSHLGVQEVVLSGVDDAGNESTATALVTVVDDRQPQAVCQSATVQLDASGQAELDATLLDGGSSDNCSVVTYALTSRSTIFTCSDLGESPVTLTVWDQSGNSSSCTTTVLTEDNVSPVITCPADRQVRLGNGECEAVVSYDAPEFSDNCSADLSQTGGLGSGATFPIGQTVESFVVTDGSGNQASCSFTLTLSSRQKDSDKDGIVNNCDNCPQDINADQADFDQDGVGDICDICPGQDDRLDADGNGTPDCLEGEDPCASGIVVIDEDGDQVDDRCDVCPGVFDPDQANTDGDMFGDACDNCPEIPNDNQKDEDADGVGDQCDQCPGRDDRLDEDGNGIADCLEQEIDPCDPALGDRDGDGIGDDCDNCWRNFNPDQADIDGDGKGDVCDNRNNNNLIGTATQLAPLNRLEVYPNPFRTQLTIGFTLPEAGAATLAVFDLEGRQVQRLVSGELAAGEHEVRWNGRNGNNRQMPAGLYLIRLVSGDAVSVQRVMLQH</sequence>
<evidence type="ECO:0000259" key="3">
    <source>
        <dbReference type="PROSITE" id="PS50825"/>
    </source>
</evidence>
<dbReference type="OrthoDB" id="9805017at2"/>
<dbReference type="Gene3D" id="2.60.40.4070">
    <property type="match status" value="1"/>
</dbReference>
<dbReference type="PANTHER" id="PTHR24273">
    <property type="entry name" value="FI04643P-RELATED"/>
    <property type="match status" value="1"/>
</dbReference>
<dbReference type="InterPro" id="IPR003410">
    <property type="entry name" value="HYR_dom"/>
</dbReference>
<feature type="compositionally biased region" description="Gly residues" evidence="2">
    <location>
        <begin position="193"/>
        <end position="217"/>
    </location>
</feature>
<gene>
    <name evidence="4" type="ORF">CRP01_23170</name>
</gene>
<reference evidence="4 5" key="1">
    <citation type="submission" date="2017-10" db="EMBL/GenBank/DDBJ databases">
        <title>The draft genome sequence of Lewinella nigricans NBRC 102662.</title>
        <authorList>
            <person name="Wang K."/>
        </authorList>
    </citation>
    <scope>NUCLEOTIDE SEQUENCE [LARGE SCALE GENOMIC DNA]</scope>
    <source>
        <strain evidence="4 5">NBRC 102662</strain>
    </source>
</reference>
<dbReference type="InterPro" id="IPR028974">
    <property type="entry name" value="TSP_type-3_rpt"/>
</dbReference>
<feature type="domain" description="HYR" evidence="3">
    <location>
        <begin position="800"/>
        <end position="896"/>
    </location>
</feature>
<accession>A0A2D0N6F7</accession>
<proteinExistence type="predicted"/>
<dbReference type="Pfam" id="PF13860">
    <property type="entry name" value="FlgD_ig"/>
    <property type="match status" value="1"/>
</dbReference>
<protein>
    <recommendedName>
        <fullName evidence="3">HYR domain-containing protein</fullName>
    </recommendedName>
</protein>
<evidence type="ECO:0000256" key="1">
    <source>
        <dbReference type="ARBA" id="ARBA00022737"/>
    </source>
</evidence>
<dbReference type="InterPro" id="IPR025965">
    <property type="entry name" value="FlgD/Vpr_Ig-like"/>
</dbReference>
<dbReference type="Pfam" id="PF02494">
    <property type="entry name" value="HYR"/>
    <property type="match status" value="1"/>
</dbReference>
<feature type="domain" description="HYR" evidence="3">
    <location>
        <begin position="617"/>
        <end position="719"/>
    </location>
</feature>
<dbReference type="PROSITE" id="PS50825">
    <property type="entry name" value="HYR"/>
    <property type="match status" value="3"/>
</dbReference>
<name>A0A2D0N6F7_FLAN2</name>